<dbReference type="PANTHER" id="PTHR34075:SF5">
    <property type="entry name" value="BLR3430 PROTEIN"/>
    <property type="match status" value="1"/>
</dbReference>
<dbReference type="InterPro" id="IPR022002">
    <property type="entry name" value="ChsH2_Znr"/>
</dbReference>
<dbReference type="SUPFAM" id="SSF50249">
    <property type="entry name" value="Nucleic acid-binding proteins"/>
    <property type="match status" value="1"/>
</dbReference>
<dbReference type="PANTHER" id="PTHR34075">
    <property type="entry name" value="BLR3430 PROTEIN"/>
    <property type="match status" value="1"/>
</dbReference>
<dbReference type="InterPro" id="IPR052513">
    <property type="entry name" value="Thioester_dehydratase-like"/>
</dbReference>
<feature type="domain" description="ChsH2 C-terminal OB-fold" evidence="1">
    <location>
        <begin position="52"/>
        <end position="113"/>
    </location>
</feature>
<evidence type="ECO:0000313" key="4">
    <source>
        <dbReference type="Proteomes" id="UP000279275"/>
    </source>
</evidence>
<dbReference type="InterPro" id="IPR012340">
    <property type="entry name" value="NA-bd_OB-fold"/>
</dbReference>
<dbReference type="EMBL" id="RFFH01000005">
    <property type="protein sequence ID" value="RMI32246.1"/>
    <property type="molecule type" value="Genomic_DNA"/>
</dbReference>
<accession>A0A3M2L5K1</accession>
<evidence type="ECO:0008006" key="5">
    <source>
        <dbReference type="Google" id="ProtNLM"/>
    </source>
</evidence>
<evidence type="ECO:0000259" key="2">
    <source>
        <dbReference type="Pfam" id="PF12172"/>
    </source>
</evidence>
<evidence type="ECO:0000313" key="3">
    <source>
        <dbReference type="EMBL" id="RMI32246.1"/>
    </source>
</evidence>
<feature type="domain" description="ChsH2 rubredoxin-like zinc ribbon" evidence="2">
    <location>
        <begin position="17"/>
        <end position="50"/>
    </location>
</feature>
<dbReference type="Gene3D" id="6.10.30.10">
    <property type="match status" value="1"/>
</dbReference>
<dbReference type="RefSeq" id="WP_122188589.1">
    <property type="nucleotide sequence ID" value="NZ_RFFH01000005.1"/>
</dbReference>
<reference evidence="3 4" key="1">
    <citation type="submission" date="2018-10" db="EMBL/GenBank/DDBJ databases">
        <title>Isolation from cow dung.</title>
        <authorList>
            <person name="Ling L."/>
        </authorList>
    </citation>
    <scope>NUCLEOTIDE SEQUENCE [LARGE SCALE GENOMIC DNA]</scope>
    <source>
        <strain evidence="3 4">NEAU-LL90</strain>
    </source>
</reference>
<dbReference type="Pfam" id="PF12172">
    <property type="entry name" value="zf-ChsH2"/>
    <property type="match status" value="1"/>
</dbReference>
<gene>
    <name evidence="3" type="ORF">EBN03_14750</name>
</gene>
<protein>
    <recommendedName>
        <fullName evidence="5">DUF35 domain-containing protein</fullName>
    </recommendedName>
</protein>
<dbReference type="AlphaFoldDB" id="A0A3M2L5K1"/>
<organism evidence="3 4">
    <name type="scientific">Nocardia stercoris</name>
    <dbReference type="NCBI Taxonomy" id="2483361"/>
    <lineage>
        <taxon>Bacteria</taxon>
        <taxon>Bacillati</taxon>
        <taxon>Actinomycetota</taxon>
        <taxon>Actinomycetes</taxon>
        <taxon>Mycobacteriales</taxon>
        <taxon>Nocardiaceae</taxon>
        <taxon>Nocardia</taxon>
    </lineage>
</organism>
<dbReference type="InterPro" id="IPR002878">
    <property type="entry name" value="ChsH2_C"/>
</dbReference>
<dbReference type="Proteomes" id="UP000279275">
    <property type="component" value="Unassembled WGS sequence"/>
</dbReference>
<sequence>MITSELDTNTSAAVAPRAEDQVLIRRCAACDKLYAPPTDSCSSCASRDLESVPSCGAGSIVSWRVVDRDPTGVNGGQLLTIAIVELDEGPWVYTCIDGEVPASADGPVRVQFQPRPHDDRFPVFEVAPTPNSLVAAALS</sequence>
<dbReference type="OrthoDB" id="4542282at2"/>
<comment type="caution">
    <text evidence="3">The sequence shown here is derived from an EMBL/GenBank/DDBJ whole genome shotgun (WGS) entry which is preliminary data.</text>
</comment>
<proteinExistence type="predicted"/>
<name>A0A3M2L5K1_9NOCA</name>
<dbReference type="Pfam" id="PF01796">
    <property type="entry name" value="OB_ChsH2_C"/>
    <property type="match status" value="1"/>
</dbReference>
<evidence type="ECO:0000259" key="1">
    <source>
        <dbReference type="Pfam" id="PF01796"/>
    </source>
</evidence>
<keyword evidence="4" id="KW-1185">Reference proteome</keyword>